<accession>A0ABW3LP02</accession>
<gene>
    <name evidence="1" type="ORF">ACFQ3N_17340</name>
</gene>
<protein>
    <recommendedName>
        <fullName evidence="3">Flavoprotein domain-containing protein</fullName>
    </recommendedName>
</protein>
<name>A0ABW3LP02_9BACI</name>
<evidence type="ECO:0000313" key="2">
    <source>
        <dbReference type="Proteomes" id="UP001597040"/>
    </source>
</evidence>
<dbReference type="Proteomes" id="UP001597040">
    <property type="component" value="Unassembled WGS sequence"/>
</dbReference>
<keyword evidence="2" id="KW-1185">Reference proteome</keyword>
<dbReference type="RefSeq" id="WP_390363942.1">
    <property type="nucleotide sequence ID" value="NZ_JBHTKJ010000061.1"/>
</dbReference>
<reference evidence="2" key="1">
    <citation type="journal article" date="2019" name="Int. J. Syst. Evol. Microbiol.">
        <title>The Global Catalogue of Microorganisms (GCM) 10K type strain sequencing project: providing services to taxonomists for standard genome sequencing and annotation.</title>
        <authorList>
            <consortium name="The Broad Institute Genomics Platform"/>
            <consortium name="The Broad Institute Genome Sequencing Center for Infectious Disease"/>
            <person name="Wu L."/>
            <person name="Ma J."/>
        </authorList>
    </citation>
    <scope>NUCLEOTIDE SEQUENCE [LARGE SCALE GENOMIC DNA]</scope>
    <source>
        <strain evidence="2">CCUG 56754</strain>
    </source>
</reference>
<evidence type="ECO:0000313" key="1">
    <source>
        <dbReference type="EMBL" id="MFD1040140.1"/>
    </source>
</evidence>
<sequence length="239" mass="27417">MRERIKELVQQTLHDFLHTTNTETRKDILILLVYESSNPTLVLENIKALSDKHHVTLCVGHEWEIESQANTKVIRLEDCKRQELQQLLDQIDVLYVPAISHGLIAKISLLIDDDIPSWLVMQTQLKGKEVIIANDQMPAIGSSIFFMKPSIEKRIQTYWRQMREDGIHAIPMAKVPQKITRVSKKKPVVLAKHIEKLAVDGEKEVTLPKGSILTPMGKDIARELGITVNREHDEKRDQK</sequence>
<dbReference type="EMBL" id="JBHTKJ010000061">
    <property type="protein sequence ID" value="MFD1040140.1"/>
    <property type="molecule type" value="Genomic_DNA"/>
</dbReference>
<organism evidence="1 2">
    <name type="scientific">Virgibacillus byunsanensis</name>
    <dbReference type="NCBI Taxonomy" id="570945"/>
    <lineage>
        <taxon>Bacteria</taxon>
        <taxon>Bacillati</taxon>
        <taxon>Bacillota</taxon>
        <taxon>Bacilli</taxon>
        <taxon>Bacillales</taxon>
        <taxon>Bacillaceae</taxon>
        <taxon>Virgibacillus</taxon>
    </lineage>
</organism>
<proteinExistence type="predicted"/>
<evidence type="ECO:0008006" key="3">
    <source>
        <dbReference type="Google" id="ProtNLM"/>
    </source>
</evidence>
<comment type="caution">
    <text evidence="1">The sequence shown here is derived from an EMBL/GenBank/DDBJ whole genome shotgun (WGS) entry which is preliminary data.</text>
</comment>